<dbReference type="PANTHER" id="PTHR24403">
    <property type="entry name" value="ZINC FINGER PROTEIN"/>
    <property type="match status" value="1"/>
</dbReference>
<dbReference type="InterPro" id="IPR036236">
    <property type="entry name" value="Znf_C2H2_sf"/>
</dbReference>
<feature type="domain" description="C2H2-type" evidence="7">
    <location>
        <begin position="147"/>
        <end position="175"/>
    </location>
</feature>
<keyword evidence="8" id="KW-1185">Reference proteome</keyword>
<dbReference type="Proteomes" id="UP000515158">
    <property type="component" value="Unplaced"/>
</dbReference>
<evidence type="ECO:0000313" key="9">
    <source>
        <dbReference type="RefSeq" id="XP_034250888.1"/>
    </source>
</evidence>
<dbReference type="GO" id="GO:0005634">
    <property type="term" value="C:nucleus"/>
    <property type="evidence" value="ECO:0007669"/>
    <property type="project" value="TreeGrafter"/>
</dbReference>
<dbReference type="AlphaFoldDB" id="A0A6P8ZZM4"/>
<evidence type="ECO:0000256" key="3">
    <source>
        <dbReference type="ARBA" id="ARBA00022771"/>
    </source>
</evidence>
<evidence type="ECO:0000256" key="5">
    <source>
        <dbReference type="PROSITE-ProRule" id="PRU00042"/>
    </source>
</evidence>
<dbReference type="InParanoid" id="A0A6P8ZZM4"/>
<feature type="domain" description="C2H2-type" evidence="7">
    <location>
        <begin position="118"/>
        <end position="145"/>
    </location>
</feature>
<dbReference type="RefSeq" id="XP_034250888.1">
    <property type="nucleotide sequence ID" value="XM_034394997.1"/>
</dbReference>
<sequence>MRRRHGAIVTPAGVSLPGGDAEDGGYITCTGGTPTCPSSVPRHAVSASCDRRDSCAIRVLSKVPACLTAWLAVGADPDEDPDAAGLFPEALPTAQTSERRRQTTTAPSSHAANAAHAVRCEGCGRVYNHRASYYCHRKYECGKEPQFQCPYCPHRSKRIGNLKKHVVTLHPGQLPWKPEPDWHFRARPRQPRHLYQYVESRLRIKLCLASPPVGSTGSTGSANKDARPTLCVCGRWFRYRSSLYRHLKYECGKEPAFQCHLCTFRTKRLLGGRRRSNRGAASARSHRSKDARPAVCICGCSFQYRSSMYRHIKYECGKEPQFQCPYCPLRSKRASNLKKHVLTLHPEQPQLAPDYQAWPAQALN</sequence>
<keyword evidence="3 5" id="KW-0863">Zinc-finger</keyword>
<evidence type="ECO:0000313" key="8">
    <source>
        <dbReference type="Proteomes" id="UP000515158"/>
    </source>
</evidence>
<evidence type="ECO:0000256" key="2">
    <source>
        <dbReference type="ARBA" id="ARBA00022737"/>
    </source>
</evidence>
<organism evidence="9">
    <name type="scientific">Thrips palmi</name>
    <name type="common">Melon thrips</name>
    <dbReference type="NCBI Taxonomy" id="161013"/>
    <lineage>
        <taxon>Eukaryota</taxon>
        <taxon>Metazoa</taxon>
        <taxon>Ecdysozoa</taxon>
        <taxon>Arthropoda</taxon>
        <taxon>Hexapoda</taxon>
        <taxon>Insecta</taxon>
        <taxon>Pterygota</taxon>
        <taxon>Neoptera</taxon>
        <taxon>Paraneoptera</taxon>
        <taxon>Thysanoptera</taxon>
        <taxon>Terebrantia</taxon>
        <taxon>Thripoidea</taxon>
        <taxon>Thripidae</taxon>
        <taxon>Thrips</taxon>
    </lineage>
</organism>
<accession>A0A6P8ZZM4</accession>
<evidence type="ECO:0000256" key="4">
    <source>
        <dbReference type="ARBA" id="ARBA00022833"/>
    </source>
</evidence>
<dbReference type="KEGG" id="tpal:117651188"/>
<feature type="region of interest" description="Disordered" evidence="6">
    <location>
        <begin position="81"/>
        <end position="111"/>
    </location>
</feature>
<evidence type="ECO:0000259" key="7">
    <source>
        <dbReference type="PROSITE" id="PS50157"/>
    </source>
</evidence>
<dbReference type="InterPro" id="IPR050688">
    <property type="entry name" value="Zinc_finger/UBP_domain"/>
</dbReference>
<evidence type="ECO:0000256" key="1">
    <source>
        <dbReference type="ARBA" id="ARBA00022723"/>
    </source>
</evidence>
<proteinExistence type="predicted"/>
<dbReference type="GeneID" id="117651188"/>
<dbReference type="Pfam" id="PF00096">
    <property type="entry name" value="zf-C2H2"/>
    <property type="match status" value="2"/>
</dbReference>
<reference evidence="9" key="1">
    <citation type="submission" date="2025-08" db="UniProtKB">
        <authorList>
            <consortium name="RefSeq"/>
        </authorList>
    </citation>
    <scope>IDENTIFICATION</scope>
    <source>
        <tissue evidence="9">Total insect</tissue>
    </source>
</reference>
<name>A0A6P8ZZM4_THRPL</name>
<dbReference type="PANTHER" id="PTHR24403:SF67">
    <property type="entry name" value="FI01116P-RELATED"/>
    <property type="match status" value="1"/>
</dbReference>
<dbReference type="InterPro" id="IPR013087">
    <property type="entry name" value="Znf_C2H2_type"/>
</dbReference>
<dbReference type="Gene3D" id="3.30.160.60">
    <property type="entry name" value="Classic Zinc Finger"/>
    <property type="match status" value="2"/>
</dbReference>
<dbReference type="SMART" id="SM00355">
    <property type="entry name" value="ZnF_C2H2"/>
    <property type="match status" value="3"/>
</dbReference>
<dbReference type="SUPFAM" id="SSF57667">
    <property type="entry name" value="beta-beta-alpha zinc fingers"/>
    <property type="match status" value="2"/>
</dbReference>
<protein>
    <submittedName>
        <fullName evidence="9">Zinc finger protein 771-like</fullName>
    </submittedName>
</protein>
<keyword evidence="2" id="KW-0677">Repeat</keyword>
<gene>
    <name evidence="9" type="primary">LOC117651188</name>
</gene>
<dbReference type="GO" id="GO:0010468">
    <property type="term" value="P:regulation of gene expression"/>
    <property type="evidence" value="ECO:0007669"/>
    <property type="project" value="TreeGrafter"/>
</dbReference>
<dbReference type="GO" id="GO:0008270">
    <property type="term" value="F:zinc ion binding"/>
    <property type="evidence" value="ECO:0007669"/>
    <property type="project" value="UniProtKB-KW"/>
</dbReference>
<keyword evidence="4" id="KW-0862">Zinc</keyword>
<evidence type="ECO:0000256" key="6">
    <source>
        <dbReference type="SAM" id="MobiDB-lite"/>
    </source>
</evidence>
<keyword evidence="1" id="KW-0479">Metal-binding</keyword>
<dbReference type="PROSITE" id="PS50157">
    <property type="entry name" value="ZINC_FINGER_C2H2_2"/>
    <property type="match status" value="2"/>
</dbReference>
<dbReference type="OrthoDB" id="10004641at2759"/>